<evidence type="ECO:0000256" key="1">
    <source>
        <dbReference type="SAM" id="MobiDB-lite"/>
    </source>
</evidence>
<feature type="compositionally biased region" description="Basic and acidic residues" evidence="1">
    <location>
        <begin position="103"/>
        <end position="114"/>
    </location>
</feature>
<sequence length="397" mass="45387">MVKLVNTPFGNYGYVLSQRRGEPRHKSFQIPLMTPKLIARDFHGSLTTYDAKQLRTTQLAKGSNITKVHDPLSYTKRGLLHVGQAPATPLESQFPLPLQSYTSRERSSDTKENETSQSRNESSKIAVKLPPNFARRNQEVSKRHAGKSTLSRQHPGFAKGYAAYRADLGCLASTLGSGSEDSPRFQEADDDEENSRKARREVITSHQLTRIDPQEMPFTALGRLKSKRLHDVYSDMFRKQEENRKRLIMKRIKTTEEIKERMLKMEIEEQRDLMKCSSSNQRNQLREVRNRHSKDHDTRFHSIYSKPHASAPHQSVPPLPTLGLANTAPPREVYGLPEDESSPRSDTTRNKHIFKVSPGRFSLESYLTARKNLALNFNNVWNKISTLPRTPRTDVKA</sequence>
<comment type="caution">
    <text evidence="2">The sequence shown here is derived from an EMBL/GenBank/DDBJ whole genome shotgun (WGS) entry which is preliminary data.</text>
</comment>
<proteinExistence type="predicted"/>
<organism evidence="2 3">
    <name type="scientific">Clavelina lepadiformis</name>
    <name type="common">Light-bulb sea squirt</name>
    <name type="synonym">Ascidia lepadiformis</name>
    <dbReference type="NCBI Taxonomy" id="159417"/>
    <lineage>
        <taxon>Eukaryota</taxon>
        <taxon>Metazoa</taxon>
        <taxon>Chordata</taxon>
        <taxon>Tunicata</taxon>
        <taxon>Ascidiacea</taxon>
        <taxon>Aplousobranchia</taxon>
        <taxon>Clavelinidae</taxon>
        <taxon>Clavelina</taxon>
    </lineage>
</organism>
<feature type="compositionally biased region" description="Basic and acidic residues" evidence="1">
    <location>
        <begin position="284"/>
        <end position="300"/>
    </location>
</feature>
<dbReference type="Proteomes" id="UP001642483">
    <property type="component" value="Unassembled WGS sequence"/>
</dbReference>
<name>A0ABP0GIJ2_CLALP</name>
<protein>
    <submittedName>
        <fullName evidence="2">Uncharacterized protein</fullName>
    </submittedName>
</protein>
<dbReference type="EMBL" id="CAWYQH010000119">
    <property type="protein sequence ID" value="CAK8691390.1"/>
    <property type="molecule type" value="Genomic_DNA"/>
</dbReference>
<feature type="region of interest" description="Disordered" evidence="1">
    <location>
        <begin position="175"/>
        <end position="197"/>
    </location>
</feature>
<reference evidence="2 3" key="1">
    <citation type="submission" date="2024-02" db="EMBL/GenBank/DDBJ databases">
        <authorList>
            <person name="Daric V."/>
            <person name="Darras S."/>
        </authorList>
    </citation>
    <scope>NUCLEOTIDE SEQUENCE [LARGE SCALE GENOMIC DNA]</scope>
</reference>
<keyword evidence="3" id="KW-1185">Reference proteome</keyword>
<feature type="region of interest" description="Disordered" evidence="1">
    <location>
        <begin position="86"/>
        <end position="154"/>
    </location>
</feature>
<evidence type="ECO:0000313" key="3">
    <source>
        <dbReference type="Proteomes" id="UP001642483"/>
    </source>
</evidence>
<evidence type="ECO:0000313" key="2">
    <source>
        <dbReference type="EMBL" id="CAK8691390.1"/>
    </source>
</evidence>
<feature type="region of interest" description="Disordered" evidence="1">
    <location>
        <begin position="274"/>
        <end position="351"/>
    </location>
</feature>
<gene>
    <name evidence="2" type="ORF">CVLEPA_LOCUS23951</name>
</gene>
<accession>A0ABP0GIJ2</accession>